<evidence type="ECO:0000313" key="2">
    <source>
        <dbReference type="EMBL" id="KZV17236.1"/>
    </source>
</evidence>
<organism evidence="2 3">
    <name type="scientific">Dorcoceras hygrometricum</name>
    <dbReference type="NCBI Taxonomy" id="472368"/>
    <lineage>
        <taxon>Eukaryota</taxon>
        <taxon>Viridiplantae</taxon>
        <taxon>Streptophyta</taxon>
        <taxon>Embryophyta</taxon>
        <taxon>Tracheophyta</taxon>
        <taxon>Spermatophyta</taxon>
        <taxon>Magnoliopsida</taxon>
        <taxon>eudicotyledons</taxon>
        <taxon>Gunneridae</taxon>
        <taxon>Pentapetalae</taxon>
        <taxon>asterids</taxon>
        <taxon>lamiids</taxon>
        <taxon>Lamiales</taxon>
        <taxon>Gesneriaceae</taxon>
        <taxon>Didymocarpoideae</taxon>
        <taxon>Trichosporeae</taxon>
        <taxon>Loxocarpinae</taxon>
        <taxon>Dorcoceras</taxon>
    </lineage>
</organism>
<name>A0A2Z7A6Y0_9LAMI</name>
<sequence>MLEDKLSELPSWWQLSGRQKFGILVTEVVEQVLARRPRLNPLSNLQLEEIRKLREEVSRLREKEELRAPISSSSDNLFFNRIFGCRTPPRFKIQNVGEYDGAGDLEEHFSRFENAALLHQYADPIKFQVFLTTLHNSARPNDVLAAFIQTPRVAVLPERIYNCNLLGSIPTLVGTKYDLLVTIKVQLLLAPSPTCSAPSKSNSGWDQGRHARHHRSPTLFGTKSNLLGTIKVQLLLASSPTCLVIFKLDQLFNLKSDPFGTKTCWRVTLDTIHSHLGTRGSDTLERTLLAPRTDDTPLKEHFLPRG</sequence>
<reference evidence="2 3" key="1">
    <citation type="journal article" date="2015" name="Proc. Natl. Acad. Sci. U.S.A.">
        <title>The resurrection genome of Boea hygrometrica: A blueprint for survival of dehydration.</title>
        <authorList>
            <person name="Xiao L."/>
            <person name="Yang G."/>
            <person name="Zhang L."/>
            <person name="Yang X."/>
            <person name="Zhao S."/>
            <person name="Ji Z."/>
            <person name="Zhou Q."/>
            <person name="Hu M."/>
            <person name="Wang Y."/>
            <person name="Chen M."/>
            <person name="Xu Y."/>
            <person name="Jin H."/>
            <person name="Xiao X."/>
            <person name="Hu G."/>
            <person name="Bao F."/>
            <person name="Hu Y."/>
            <person name="Wan P."/>
            <person name="Li L."/>
            <person name="Deng X."/>
            <person name="Kuang T."/>
            <person name="Xiang C."/>
            <person name="Zhu J.K."/>
            <person name="Oliver M.J."/>
            <person name="He Y."/>
        </authorList>
    </citation>
    <scope>NUCLEOTIDE SEQUENCE [LARGE SCALE GENOMIC DNA]</scope>
    <source>
        <strain evidence="3">cv. XS01</strain>
    </source>
</reference>
<dbReference type="EMBL" id="KV018449">
    <property type="protein sequence ID" value="KZV17236.1"/>
    <property type="molecule type" value="Genomic_DNA"/>
</dbReference>
<evidence type="ECO:0000313" key="3">
    <source>
        <dbReference type="Proteomes" id="UP000250235"/>
    </source>
</evidence>
<proteinExistence type="predicted"/>
<dbReference type="OrthoDB" id="913893at2759"/>
<accession>A0A2Z7A6Y0</accession>
<dbReference type="Proteomes" id="UP000250235">
    <property type="component" value="Unassembled WGS sequence"/>
</dbReference>
<feature type="region of interest" description="Disordered" evidence="1">
    <location>
        <begin position="193"/>
        <end position="216"/>
    </location>
</feature>
<dbReference type="AlphaFoldDB" id="A0A2Z7A6Y0"/>
<protein>
    <submittedName>
        <fullName evidence="2">Uncharacterized protein</fullName>
    </submittedName>
</protein>
<feature type="compositionally biased region" description="Polar residues" evidence="1">
    <location>
        <begin position="193"/>
        <end position="205"/>
    </location>
</feature>
<keyword evidence="3" id="KW-1185">Reference proteome</keyword>
<gene>
    <name evidence="2" type="ORF">F511_20767</name>
</gene>
<evidence type="ECO:0000256" key="1">
    <source>
        <dbReference type="SAM" id="MobiDB-lite"/>
    </source>
</evidence>